<dbReference type="RefSeq" id="WP_350404869.1">
    <property type="nucleotide sequence ID" value="NZ_CP158490.1"/>
</dbReference>
<accession>A0AAU7X2T1</accession>
<reference evidence="1" key="1">
    <citation type="submission" date="2024-06" db="EMBL/GenBank/DDBJ databases">
        <authorList>
            <person name="Wu L."/>
        </authorList>
    </citation>
    <scope>NUCLEOTIDE SEQUENCE</scope>
    <source>
        <strain evidence="1">W17</strain>
    </source>
</reference>
<sequence>MTGEDLVKAIENNATLMGLKDCPSVPIQMSCAVYGKVQNDVGNDVITNNGSMKYQIDQALLFRGLHSETAVWHFSTGPVVHHFVVIPWYRQSAPQGTVYTVFMAYEGKYLLVNYVKHNSPAPGEVKGYKTAWTENDLRTMLSDLLTKSNAWEEYFGNVGPAQANIIHYYKYKTTTLDSAVSNVNRYRELCRQISWPSRQLPKAHLQ</sequence>
<gene>
    <name evidence="1" type="ORF">ABCR88_16025</name>
</gene>
<protein>
    <submittedName>
        <fullName evidence="1">Uncharacterized protein</fullName>
    </submittedName>
</protein>
<proteinExistence type="predicted"/>
<organism evidence="1">
    <name type="scientific">Pseudomonas sp. W17</name>
    <dbReference type="NCBI Taxonomy" id="3144407"/>
    <lineage>
        <taxon>Bacteria</taxon>
        <taxon>Pseudomonadati</taxon>
        <taxon>Pseudomonadota</taxon>
        <taxon>Gammaproteobacteria</taxon>
        <taxon>Pseudomonadales</taxon>
        <taxon>Pseudomonadaceae</taxon>
        <taxon>Pseudomonas</taxon>
    </lineage>
</organism>
<name>A0AAU7X2T1_9PSED</name>
<evidence type="ECO:0000313" key="1">
    <source>
        <dbReference type="EMBL" id="XBY27273.1"/>
    </source>
</evidence>
<dbReference type="AlphaFoldDB" id="A0AAU7X2T1"/>
<dbReference type="EMBL" id="CP158490">
    <property type="protein sequence ID" value="XBY27273.1"/>
    <property type="molecule type" value="Genomic_DNA"/>
</dbReference>